<evidence type="ECO:0000256" key="1">
    <source>
        <dbReference type="ARBA" id="ARBA00023015"/>
    </source>
</evidence>
<proteinExistence type="predicted"/>
<dbReference type="InterPro" id="IPR049445">
    <property type="entry name" value="TetR_SbtR-like_C"/>
</dbReference>
<dbReference type="InterPro" id="IPR050109">
    <property type="entry name" value="HTH-type_TetR-like_transc_reg"/>
</dbReference>
<dbReference type="PANTHER" id="PTHR30055">
    <property type="entry name" value="HTH-TYPE TRANSCRIPTIONAL REGULATOR RUTR"/>
    <property type="match status" value="1"/>
</dbReference>
<dbReference type="Pfam" id="PF21597">
    <property type="entry name" value="TetR_C_43"/>
    <property type="match status" value="1"/>
</dbReference>
<dbReference type="PANTHER" id="PTHR30055:SF234">
    <property type="entry name" value="HTH-TYPE TRANSCRIPTIONAL REGULATOR BETI"/>
    <property type="match status" value="1"/>
</dbReference>
<dbReference type="GO" id="GO:0000976">
    <property type="term" value="F:transcription cis-regulatory region binding"/>
    <property type="evidence" value="ECO:0007669"/>
    <property type="project" value="TreeGrafter"/>
</dbReference>
<dbReference type="SUPFAM" id="SSF48498">
    <property type="entry name" value="Tetracyclin repressor-like, C-terminal domain"/>
    <property type="match status" value="1"/>
</dbReference>
<dbReference type="Gene3D" id="1.10.357.10">
    <property type="entry name" value="Tetracycline Repressor, domain 2"/>
    <property type="match status" value="1"/>
</dbReference>
<dbReference type="GO" id="GO:0003700">
    <property type="term" value="F:DNA-binding transcription factor activity"/>
    <property type="evidence" value="ECO:0007669"/>
    <property type="project" value="TreeGrafter"/>
</dbReference>
<accession>A0A1D7Y5A8</accession>
<feature type="DNA-binding region" description="H-T-H motif" evidence="4">
    <location>
        <begin position="28"/>
        <end position="47"/>
    </location>
</feature>
<feature type="domain" description="HTH tetR-type" evidence="5">
    <location>
        <begin position="6"/>
        <end position="65"/>
    </location>
</feature>
<dbReference type="PRINTS" id="PR00455">
    <property type="entry name" value="HTHTETR"/>
</dbReference>
<dbReference type="InterPro" id="IPR001647">
    <property type="entry name" value="HTH_TetR"/>
</dbReference>
<keyword evidence="7" id="KW-1185">Reference proteome</keyword>
<dbReference type="InterPro" id="IPR009057">
    <property type="entry name" value="Homeodomain-like_sf"/>
</dbReference>
<protein>
    <recommendedName>
        <fullName evidence="5">HTH tetR-type domain-containing protein</fullName>
    </recommendedName>
</protein>
<evidence type="ECO:0000256" key="4">
    <source>
        <dbReference type="PROSITE-ProRule" id="PRU00335"/>
    </source>
</evidence>
<gene>
    <name evidence="6" type="ORF">BFF78_05195</name>
</gene>
<evidence type="ECO:0000313" key="7">
    <source>
        <dbReference type="Proteomes" id="UP000094960"/>
    </source>
</evidence>
<dbReference type="SUPFAM" id="SSF46689">
    <property type="entry name" value="Homeodomain-like"/>
    <property type="match status" value="1"/>
</dbReference>
<keyword evidence="1" id="KW-0805">Transcription regulation</keyword>
<dbReference type="Proteomes" id="UP000094960">
    <property type="component" value="Chromosome"/>
</dbReference>
<evidence type="ECO:0000256" key="2">
    <source>
        <dbReference type="ARBA" id="ARBA00023125"/>
    </source>
</evidence>
<evidence type="ECO:0000313" key="6">
    <source>
        <dbReference type="EMBL" id="AOR30529.1"/>
    </source>
</evidence>
<dbReference type="KEGG" id="spun:BFF78_05195"/>
<keyword evidence="3" id="KW-0804">Transcription</keyword>
<dbReference type="PROSITE" id="PS50977">
    <property type="entry name" value="HTH_TETR_2"/>
    <property type="match status" value="1"/>
</dbReference>
<evidence type="ECO:0000259" key="5">
    <source>
        <dbReference type="PROSITE" id="PS50977"/>
    </source>
</evidence>
<evidence type="ECO:0000256" key="3">
    <source>
        <dbReference type="ARBA" id="ARBA00023163"/>
    </source>
</evidence>
<dbReference type="EMBL" id="CP017248">
    <property type="protein sequence ID" value="AOR30529.1"/>
    <property type="molecule type" value="Genomic_DNA"/>
</dbReference>
<organism evidence="6 7">
    <name type="scientific">Streptomyces fodineus</name>
    <dbReference type="NCBI Taxonomy" id="1904616"/>
    <lineage>
        <taxon>Bacteria</taxon>
        <taxon>Bacillati</taxon>
        <taxon>Actinomycetota</taxon>
        <taxon>Actinomycetes</taxon>
        <taxon>Kitasatosporales</taxon>
        <taxon>Streptomycetaceae</taxon>
        <taxon>Streptomyces</taxon>
    </lineage>
</organism>
<dbReference type="Pfam" id="PF00440">
    <property type="entry name" value="TetR_N"/>
    <property type="match status" value="1"/>
</dbReference>
<dbReference type="AlphaFoldDB" id="A0A1D7Y5A8"/>
<reference evidence="7" key="1">
    <citation type="submission" date="2016-09" db="EMBL/GenBank/DDBJ databases">
        <title>Streptomyces puniciscabiei strain:TW1S1 Genome sequencing and assembly.</title>
        <authorList>
            <person name="Kim M.-K."/>
            <person name="Kim S.B."/>
        </authorList>
    </citation>
    <scope>NUCLEOTIDE SEQUENCE [LARGE SCALE GENOMIC DNA]</scope>
    <source>
        <strain evidence="7">TW1S1</strain>
    </source>
</reference>
<dbReference type="InterPro" id="IPR036271">
    <property type="entry name" value="Tet_transcr_reg_TetR-rel_C_sf"/>
</dbReference>
<name>A0A1D7Y5A8_9ACTN</name>
<sequence length="183" mass="19274">MRSDAQANRDRALAAAEEVFGESGKAGSTEEVARRAGVGIGTVFRHFPTKQLLIEATIVRHLTLLTDTARARGEDSDAGAAFRTTFREMVSGAPAKLALIALLEESADPAGATDEVEAAASALQDAVEVLLSRGQKAGEVRADATVDEIYVLIRALANARGDRAVVDRAVDVVLDGLSSRRCV</sequence>
<keyword evidence="2 4" id="KW-0238">DNA-binding</keyword>